<dbReference type="Pfam" id="PF04018">
    <property type="entry name" value="VCA0040-like"/>
    <property type="match status" value="1"/>
</dbReference>
<feature type="transmembrane region" description="Helical" evidence="2">
    <location>
        <begin position="165"/>
        <end position="194"/>
    </location>
</feature>
<accession>A0A2P8DVC0</accession>
<dbReference type="OrthoDB" id="9793746at2"/>
<feature type="transmembrane region" description="Helical" evidence="2">
    <location>
        <begin position="270"/>
        <end position="290"/>
    </location>
</feature>
<feature type="transmembrane region" description="Helical" evidence="2">
    <location>
        <begin position="138"/>
        <end position="159"/>
    </location>
</feature>
<dbReference type="PANTHER" id="PTHR37308">
    <property type="entry name" value="INTEGRAL MEMBRANE PROTEIN"/>
    <property type="match status" value="1"/>
</dbReference>
<reference evidence="3 4" key="1">
    <citation type="submission" date="2018-03" db="EMBL/GenBank/DDBJ databases">
        <title>Genomic Encyclopedia of Archaeal and Bacterial Type Strains, Phase II (KMG-II): from individual species to whole genera.</title>
        <authorList>
            <person name="Goeker M."/>
        </authorList>
    </citation>
    <scope>NUCLEOTIDE SEQUENCE [LARGE SCALE GENOMIC DNA]</scope>
    <source>
        <strain evidence="3 4">DSM 45211</strain>
    </source>
</reference>
<dbReference type="PANTHER" id="PTHR37308:SF1">
    <property type="entry name" value="POLYPRENYL-PHOSPHATE TRANSPORTER"/>
    <property type="match status" value="1"/>
</dbReference>
<protein>
    <submittedName>
        <fullName evidence="3">Putative membrane protein</fullName>
    </submittedName>
</protein>
<evidence type="ECO:0000256" key="1">
    <source>
        <dbReference type="SAM" id="MobiDB-lite"/>
    </source>
</evidence>
<keyword evidence="2" id="KW-1133">Transmembrane helix</keyword>
<feature type="region of interest" description="Disordered" evidence="1">
    <location>
        <begin position="301"/>
        <end position="320"/>
    </location>
</feature>
<evidence type="ECO:0000256" key="2">
    <source>
        <dbReference type="SAM" id="Phobius"/>
    </source>
</evidence>
<organism evidence="3 4">
    <name type="scientific">Haloactinopolyspora alba</name>
    <dbReference type="NCBI Taxonomy" id="648780"/>
    <lineage>
        <taxon>Bacteria</taxon>
        <taxon>Bacillati</taxon>
        <taxon>Actinomycetota</taxon>
        <taxon>Actinomycetes</taxon>
        <taxon>Jiangellales</taxon>
        <taxon>Jiangellaceae</taxon>
        <taxon>Haloactinopolyspora</taxon>
    </lineage>
</organism>
<comment type="caution">
    <text evidence="3">The sequence shown here is derived from an EMBL/GenBank/DDBJ whole genome shotgun (WGS) entry which is preliminary data.</text>
</comment>
<feature type="transmembrane region" description="Helical" evidence="2">
    <location>
        <begin position="78"/>
        <end position="98"/>
    </location>
</feature>
<evidence type="ECO:0000313" key="3">
    <source>
        <dbReference type="EMBL" id="PSL01183.1"/>
    </source>
</evidence>
<dbReference type="Proteomes" id="UP000243528">
    <property type="component" value="Unassembled WGS sequence"/>
</dbReference>
<feature type="transmembrane region" description="Helical" evidence="2">
    <location>
        <begin position="110"/>
        <end position="126"/>
    </location>
</feature>
<proteinExistence type="predicted"/>
<dbReference type="RefSeq" id="WP_106538746.1">
    <property type="nucleotide sequence ID" value="NZ_ML142900.1"/>
</dbReference>
<feature type="transmembrane region" description="Helical" evidence="2">
    <location>
        <begin position="206"/>
        <end position="227"/>
    </location>
</feature>
<dbReference type="InterPro" id="IPR007163">
    <property type="entry name" value="VCA0040-like"/>
</dbReference>
<keyword evidence="2" id="KW-0812">Transmembrane</keyword>
<dbReference type="EMBL" id="PYGE01000015">
    <property type="protein sequence ID" value="PSL01183.1"/>
    <property type="molecule type" value="Genomic_DNA"/>
</dbReference>
<sequence length="320" mass="33295">MASSVGTHLFNALRGGLIGTAEVVPGVSGGTIALIVGVYDRLIISAGHVLTGLRYTVSDVPRGRGTRRAGEQFRSADWPVVLAVLAGMVAAVLLAAQFLAPVAEDNEQRAHALFFGLVAASLWVPYSGSGRRWRPAHYLLALVVAAVVFVLTGLPSAQADPAAPVVALAAAVAVCALVLPGMSGAFILLTLGLLDPTMDALRERDLGYVATFALGALVGLAAFVKLLQWLLEHYHHLTLVVMTGLMLGSLRALWPWSDDERTLRAPEGDVAMTVTMAAIGFVVVVVILLIGHRVGATQVPGGGAGGDARGGRHARAESSH</sequence>
<gene>
    <name evidence="3" type="ORF">CLV30_115119</name>
</gene>
<evidence type="ECO:0000313" key="4">
    <source>
        <dbReference type="Proteomes" id="UP000243528"/>
    </source>
</evidence>
<keyword evidence="2" id="KW-0472">Membrane</keyword>
<keyword evidence="4" id="KW-1185">Reference proteome</keyword>
<name>A0A2P8DVC0_9ACTN</name>
<dbReference type="AlphaFoldDB" id="A0A2P8DVC0"/>